<gene>
    <name evidence="1" type="ORF">GXW71_01840</name>
</gene>
<proteinExistence type="predicted"/>
<protein>
    <recommendedName>
        <fullName evidence="3">Peptidase C58 YopT-type domain-containing protein</fullName>
    </recommendedName>
</protein>
<dbReference type="Gene3D" id="3.90.70.20">
    <property type="match status" value="1"/>
</dbReference>
<dbReference type="EMBL" id="JAAGBB010000002">
    <property type="protein sequence ID" value="MBR0663086.1"/>
    <property type="molecule type" value="Genomic_DNA"/>
</dbReference>
<name>A0ABS5ES12_9PROT</name>
<dbReference type="RefSeq" id="WP_211850683.1">
    <property type="nucleotide sequence ID" value="NZ_JAAGBB010000002.1"/>
</dbReference>
<evidence type="ECO:0000313" key="2">
    <source>
        <dbReference type="Proteomes" id="UP001196870"/>
    </source>
</evidence>
<evidence type="ECO:0000313" key="1">
    <source>
        <dbReference type="EMBL" id="MBR0663086.1"/>
    </source>
</evidence>
<accession>A0ABS5ES12</accession>
<reference evidence="2" key="1">
    <citation type="journal article" date="2021" name="Syst. Appl. Microbiol.">
        <title>Roseomonas hellenica sp. nov., isolated from roots of wild-growing Alkanna tinctoria.</title>
        <authorList>
            <person name="Rat A."/>
            <person name="Naranjo H.D."/>
            <person name="Lebbe L."/>
            <person name="Cnockaert M."/>
            <person name="Krigas N."/>
            <person name="Grigoriadou K."/>
            <person name="Maloupa E."/>
            <person name="Willems A."/>
        </authorList>
    </citation>
    <scope>NUCLEOTIDE SEQUENCE [LARGE SCALE GENOMIC DNA]</scope>
    <source>
        <strain evidence="2">LMG 31523</strain>
    </source>
</reference>
<dbReference type="Proteomes" id="UP001196870">
    <property type="component" value="Unassembled WGS sequence"/>
</dbReference>
<keyword evidence="2" id="KW-1185">Reference proteome</keyword>
<organism evidence="1 2">
    <name type="scientific">Plastoroseomonas hellenica</name>
    <dbReference type="NCBI Taxonomy" id="2687306"/>
    <lineage>
        <taxon>Bacteria</taxon>
        <taxon>Pseudomonadati</taxon>
        <taxon>Pseudomonadota</taxon>
        <taxon>Alphaproteobacteria</taxon>
        <taxon>Acetobacterales</taxon>
        <taxon>Acetobacteraceae</taxon>
        <taxon>Plastoroseomonas</taxon>
    </lineage>
</organism>
<evidence type="ECO:0008006" key="3">
    <source>
        <dbReference type="Google" id="ProtNLM"/>
    </source>
</evidence>
<dbReference type="InterPro" id="IPR038765">
    <property type="entry name" value="Papain-like_cys_pep_sf"/>
</dbReference>
<comment type="caution">
    <text evidence="1">The sequence shown here is derived from an EMBL/GenBank/DDBJ whole genome shotgun (WGS) entry which is preliminary data.</text>
</comment>
<sequence>MSGATSRGYHDWPLLPALKAFQTGVFEQRGILLTKYRDDPRLKVGACPGLSLCWLRRHVQDPNEAPKDRLAALEKAEAWSEASEATDGFNDCAQGTYAGRVTVGLELPVNGTSFKCQNPVRDPAIFLNGLDPNNKYAIVMCHLGGLNTNHVCASYTSTRGRIFTSKQVLIFDPNFGEFTVELKKGPMKTFLKAWADQFATYLSGRTGKATALTLDTLEVIKLSDVPPATRGRR</sequence>
<dbReference type="SUPFAM" id="SSF54001">
    <property type="entry name" value="Cysteine proteinases"/>
    <property type="match status" value="1"/>
</dbReference>